<keyword evidence="4 6" id="KW-0804">Transcription</keyword>
<dbReference type="Pfam" id="PF08221">
    <property type="entry name" value="HTH_9"/>
    <property type="match status" value="1"/>
</dbReference>
<dbReference type="Gene3D" id="1.10.10.10">
    <property type="entry name" value="Winged helix-like DNA-binding domain superfamily/Winged helix DNA-binding domain"/>
    <property type="match status" value="4"/>
</dbReference>
<proteinExistence type="inferred from homology"/>
<dbReference type="InterPro" id="IPR008806">
    <property type="entry name" value="RNA_pol_III_Rpc82_C"/>
</dbReference>
<accession>A0A0N1IGL4</accession>
<dbReference type="InterPro" id="IPR013197">
    <property type="entry name" value="RNA_pol_III_RPC82-rel_HTH"/>
</dbReference>
<keyword evidence="11" id="KW-1185">Reference proteome</keyword>
<dbReference type="GO" id="GO:0003697">
    <property type="term" value="F:single-stranded DNA binding"/>
    <property type="evidence" value="ECO:0007669"/>
    <property type="project" value="UniProtKB-UniRule"/>
</dbReference>
<keyword evidence="5 6" id="KW-0539">Nucleus</keyword>
<dbReference type="Gene3D" id="6.10.140.1450">
    <property type="match status" value="2"/>
</dbReference>
<dbReference type="AlphaFoldDB" id="A0A0N1IGL4"/>
<feature type="domain" description="RNA polymerase III subunit RPC82-related helix-turn-helix" evidence="8">
    <location>
        <begin position="8"/>
        <end position="65"/>
    </location>
</feature>
<comment type="subunit">
    <text evidence="6">Component of the RNA polymerase III (Pol III) complex consisting of 17 subunits.</text>
</comment>
<feature type="domain" description="DNA-directed RNA polymerase III subunit RPC3 winged-helix" evidence="9">
    <location>
        <begin position="325"/>
        <end position="401"/>
    </location>
</feature>
<name>A0A0N1IGL4_PAPMA</name>
<evidence type="ECO:0000256" key="4">
    <source>
        <dbReference type="ARBA" id="ARBA00023163"/>
    </source>
</evidence>
<feature type="domain" description="RNA polymerase III Rpc82 C -terminal" evidence="7">
    <location>
        <begin position="196"/>
        <end position="319"/>
    </location>
</feature>
<dbReference type="Pfam" id="PF22536">
    <property type="entry name" value="WHD_POLR3C"/>
    <property type="match status" value="1"/>
</dbReference>
<dbReference type="InterPro" id="IPR055207">
    <property type="entry name" value="POLR3C_WHD"/>
</dbReference>
<dbReference type="GO" id="GO:0006351">
    <property type="term" value="P:DNA-templated transcription"/>
    <property type="evidence" value="ECO:0007669"/>
    <property type="project" value="InterPro"/>
</dbReference>
<evidence type="ECO:0000259" key="8">
    <source>
        <dbReference type="Pfam" id="PF08221"/>
    </source>
</evidence>
<keyword evidence="3 6" id="KW-0240">DNA-directed RNA polymerase</keyword>
<evidence type="ECO:0000256" key="1">
    <source>
        <dbReference type="ARBA" id="ARBA00004123"/>
    </source>
</evidence>
<evidence type="ECO:0000259" key="7">
    <source>
        <dbReference type="Pfam" id="PF05645"/>
    </source>
</evidence>
<gene>
    <name evidence="10" type="ORF">RR48_05866</name>
</gene>
<dbReference type="STRING" id="76193.A0A0N1IGL4"/>
<dbReference type="Pfam" id="PF05645">
    <property type="entry name" value="RNA_pol_Rpc82"/>
    <property type="match status" value="1"/>
</dbReference>
<dbReference type="GO" id="GO:0005666">
    <property type="term" value="C:RNA polymerase III complex"/>
    <property type="evidence" value="ECO:0007669"/>
    <property type="project" value="UniProtKB-UniRule"/>
</dbReference>
<dbReference type="FunCoup" id="A0A0N1IGL4">
    <property type="interactions" value="1412"/>
</dbReference>
<dbReference type="InterPro" id="IPR039748">
    <property type="entry name" value="RPC3"/>
</dbReference>
<comment type="similarity">
    <text evidence="2 6">Belongs to the eukaryotic RPC3/POLR3C RNA polymerase subunit family.</text>
</comment>
<evidence type="ECO:0000259" key="9">
    <source>
        <dbReference type="Pfam" id="PF22536"/>
    </source>
</evidence>
<evidence type="ECO:0000256" key="5">
    <source>
        <dbReference type="ARBA" id="ARBA00023242"/>
    </source>
</evidence>
<reference evidence="10 11" key="1">
    <citation type="journal article" date="2015" name="Nat. Commun.">
        <title>Outbred genome sequencing and CRISPR/Cas9 gene editing in butterflies.</title>
        <authorList>
            <person name="Li X."/>
            <person name="Fan D."/>
            <person name="Zhang W."/>
            <person name="Liu G."/>
            <person name="Zhang L."/>
            <person name="Zhao L."/>
            <person name="Fang X."/>
            <person name="Chen L."/>
            <person name="Dong Y."/>
            <person name="Chen Y."/>
            <person name="Ding Y."/>
            <person name="Zhao R."/>
            <person name="Feng M."/>
            <person name="Zhu Y."/>
            <person name="Feng Y."/>
            <person name="Jiang X."/>
            <person name="Zhu D."/>
            <person name="Xiang H."/>
            <person name="Feng X."/>
            <person name="Li S."/>
            <person name="Wang J."/>
            <person name="Zhang G."/>
            <person name="Kronforst M.R."/>
            <person name="Wang W."/>
        </authorList>
    </citation>
    <scope>NUCLEOTIDE SEQUENCE [LARGE SCALE GENOMIC DNA]</scope>
    <source>
        <strain evidence="10">Ya'a_city_454_Pm</strain>
        <tissue evidence="10">Whole body</tissue>
    </source>
</reference>
<evidence type="ECO:0000256" key="2">
    <source>
        <dbReference type="ARBA" id="ARBA00007206"/>
    </source>
</evidence>
<dbReference type="InParanoid" id="A0A0N1IGL4"/>
<evidence type="ECO:0000313" key="10">
    <source>
        <dbReference type="EMBL" id="KPJ14772.1"/>
    </source>
</evidence>
<dbReference type="PANTHER" id="PTHR12949">
    <property type="entry name" value="RNA POLYMERASE III DNA DIRECTED -RELATED"/>
    <property type="match status" value="1"/>
</dbReference>
<evidence type="ECO:0000313" key="11">
    <source>
        <dbReference type="Proteomes" id="UP000053240"/>
    </source>
</evidence>
<protein>
    <recommendedName>
        <fullName evidence="6">DNA-directed RNA polymerase III subunit RPC3</fullName>
        <shortName evidence="6">RNA polymerase III subunit C3</shortName>
    </recommendedName>
</protein>
<evidence type="ECO:0000256" key="6">
    <source>
        <dbReference type="RuleBase" id="RU367076"/>
    </source>
</evidence>
<dbReference type="InterPro" id="IPR036388">
    <property type="entry name" value="WH-like_DNA-bd_sf"/>
</dbReference>
<sequence>MSHQLGRVVSEILHQYFGEIVQKVGHDLFIYGSKPIPMIVKTTGLPRKQVVESLRSLVKFDLASFEPSFNEVVADYKLNPDNVLLLIRYPRYLLQIKTKFGSEAEILVEELLQQASCTASVLLVTVAAKYKDDKEKNITLVKLRDIFISIATARYIQQAPVADKSEVPSLEPVATIVPDIDIRQLAQAMATDTLADVNDNIYWKVNFDRFHQDFRDDIMVKAITRRIDENAGELMHLLLQQMYLTSAEWAAESNPTPALDLRDAVHRTDRPDCDRKLLQQYMDHYLRVLEENGAGFVVRVGEAGGGQYVVRGRHAATQLLLAALDHTVTERLGSKAARIFRLIRTKKYIEEDDIQKHAMLPNKECKELTYKLLEEHFISIQPMRKAASSGAMAKAVYLYHIKLHDVAQSLREMCYRALHNTLRRGQHTRAAHARLLDKQRRVRSIVHSMRVRGEPQQHIDDHTRAAHARLLDKQRRVRSIVHSMRVRGEPQQHIDDHTRAAHARLLDKQRRVRSIVHSMRVRGEPQQHIDDVEETLTPPELSTLKDVEARLKQLSAAQLALDKNLFILNWYFMYPH</sequence>
<dbReference type="Proteomes" id="UP000053240">
    <property type="component" value="Unassembled WGS sequence"/>
</dbReference>
<dbReference type="PANTHER" id="PTHR12949:SF0">
    <property type="entry name" value="DNA-DIRECTED RNA POLYMERASE III SUBUNIT RPC3"/>
    <property type="match status" value="1"/>
</dbReference>
<organism evidence="10 11">
    <name type="scientific">Papilio machaon</name>
    <name type="common">Old World swallowtail butterfly</name>
    <dbReference type="NCBI Taxonomy" id="76193"/>
    <lineage>
        <taxon>Eukaryota</taxon>
        <taxon>Metazoa</taxon>
        <taxon>Ecdysozoa</taxon>
        <taxon>Arthropoda</taxon>
        <taxon>Hexapoda</taxon>
        <taxon>Insecta</taxon>
        <taxon>Pterygota</taxon>
        <taxon>Neoptera</taxon>
        <taxon>Endopterygota</taxon>
        <taxon>Lepidoptera</taxon>
        <taxon>Glossata</taxon>
        <taxon>Ditrysia</taxon>
        <taxon>Papilionoidea</taxon>
        <taxon>Papilionidae</taxon>
        <taxon>Papilioninae</taxon>
        <taxon>Papilio</taxon>
    </lineage>
</organism>
<comment type="function">
    <text evidence="6">DNA-dependent RNA polymerase catalyzes the transcription of DNA into RNA using the four ribonucleoside triphosphates as substrates. Specific core component of RNA polymerase III which synthesizes small RNAs, such as 5S rRNA and tRNAs.</text>
</comment>
<dbReference type="Pfam" id="PF20912">
    <property type="entry name" value="RPC3_helical"/>
    <property type="match status" value="1"/>
</dbReference>
<evidence type="ECO:0000256" key="3">
    <source>
        <dbReference type="ARBA" id="ARBA00022478"/>
    </source>
</evidence>
<dbReference type="EMBL" id="KQ460426">
    <property type="protein sequence ID" value="KPJ14772.1"/>
    <property type="molecule type" value="Genomic_DNA"/>
</dbReference>
<comment type="subcellular location">
    <subcellularLocation>
        <location evidence="1 6">Nucleus</location>
    </subcellularLocation>
</comment>